<dbReference type="Pfam" id="PF10114">
    <property type="entry name" value="PocR"/>
    <property type="match status" value="1"/>
</dbReference>
<organism evidence="5 6">
    <name type="scientific">Candidatus Ornithospirochaeta avicola</name>
    <dbReference type="NCBI Taxonomy" id="2840896"/>
    <lineage>
        <taxon>Bacteria</taxon>
        <taxon>Pseudomonadati</taxon>
        <taxon>Spirochaetota</taxon>
        <taxon>Spirochaetia</taxon>
        <taxon>Spirochaetales</taxon>
        <taxon>Spirochaetaceae</taxon>
        <taxon>Spirochaetaceae incertae sedis</taxon>
        <taxon>Candidatus Ornithospirochaeta</taxon>
    </lineage>
</organism>
<keyword evidence="3" id="KW-0804">Transcription</keyword>
<dbReference type="GO" id="GO:0003700">
    <property type="term" value="F:DNA-binding transcription factor activity"/>
    <property type="evidence" value="ECO:0007669"/>
    <property type="project" value="InterPro"/>
</dbReference>
<dbReference type="SMART" id="SM00342">
    <property type="entry name" value="HTH_ARAC"/>
    <property type="match status" value="1"/>
</dbReference>
<dbReference type="AlphaFoldDB" id="A0A9D1PTL4"/>
<proteinExistence type="predicted"/>
<dbReference type="InterPro" id="IPR018771">
    <property type="entry name" value="PocR_dom"/>
</dbReference>
<reference evidence="5" key="2">
    <citation type="submission" date="2021-04" db="EMBL/GenBank/DDBJ databases">
        <authorList>
            <person name="Gilroy R."/>
        </authorList>
    </citation>
    <scope>NUCLEOTIDE SEQUENCE</scope>
    <source>
        <strain evidence="5">Gambia11-129</strain>
    </source>
</reference>
<dbReference type="PANTHER" id="PTHR43280">
    <property type="entry name" value="ARAC-FAMILY TRANSCRIPTIONAL REGULATOR"/>
    <property type="match status" value="1"/>
</dbReference>
<keyword evidence="2" id="KW-0238">DNA-binding</keyword>
<dbReference type="InterPro" id="IPR009057">
    <property type="entry name" value="Homeodomain-like_sf"/>
</dbReference>
<evidence type="ECO:0000313" key="5">
    <source>
        <dbReference type="EMBL" id="HIV99349.1"/>
    </source>
</evidence>
<accession>A0A9D1PTL4</accession>
<name>A0A9D1PTL4_9SPIO</name>
<sequence length="292" mass="34087">MDSGHFYFSPKIKPIIDSFSSLLNVKITFYSSSMDEWLTGYHTGKSDFCTMLQKELSSRVRCMQQDDQMCRKCKLNKKSYVYNCYAGLTEIVIPVFVDEDNLLYAFVGQFRTKENLNEKIKEEIRKKNLDVDDFEKAFLDRPYFSQKQVDDMLLIFQRFCEYIIKTEDLKVKASSLCESIMLYIKDNLSKPVSISDVASFISKSESTITHVLKKETGLSFKEYLIECRINEFEKIVINNPDIAINEASRLVGYDESLYFSRLYKKKRGNPPSTFVRYAKEIYKKSGALHYSI</sequence>
<feature type="domain" description="HTH araC/xylS-type" evidence="4">
    <location>
        <begin position="178"/>
        <end position="277"/>
    </location>
</feature>
<dbReference type="Proteomes" id="UP000823936">
    <property type="component" value="Unassembled WGS sequence"/>
</dbReference>
<dbReference type="Pfam" id="PF12833">
    <property type="entry name" value="HTH_18"/>
    <property type="match status" value="1"/>
</dbReference>
<comment type="caution">
    <text evidence="5">The sequence shown here is derived from an EMBL/GenBank/DDBJ whole genome shotgun (WGS) entry which is preliminary data.</text>
</comment>
<dbReference type="SUPFAM" id="SSF46689">
    <property type="entry name" value="Homeodomain-like"/>
    <property type="match status" value="1"/>
</dbReference>
<protein>
    <submittedName>
        <fullName evidence="5">PocR ligand-binding domain-containing protein</fullName>
    </submittedName>
</protein>
<dbReference type="PROSITE" id="PS01124">
    <property type="entry name" value="HTH_ARAC_FAMILY_2"/>
    <property type="match status" value="1"/>
</dbReference>
<keyword evidence="1" id="KW-0805">Transcription regulation</keyword>
<evidence type="ECO:0000256" key="1">
    <source>
        <dbReference type="ARBA" id="ARBA00023015"/>
    </source>
</evidence>
<dbReference type="PANTHER" id="PTHR43280:SF25">
    <property type="entry name" value="ARABINOSE OPERON REGULATORY PROTEIN"/>
    <property type="match status" value="1"/>
</dbReference>
<evidence type="ECO:0000256" key="2">
    <source>
        <dbReference type="ARBA" id="ARBA00023125"/>
    </source>
</evidence>
<dbReference type="GO" id="GO:0043565">
    <property type="term" value="F:sequence-specific DNA binding"/>
    <property type="evidence" value="ECO:0007669"/>
    <property type="project" value="InterPro"/>
</dbReference>
<reference evidence="5" key="1">
    <citation type="journal article" date="2021" name="PeerJ">
        <title>Extensive microbial diversity within the chicken gut microbiome revealed by metagenomics and culture.</title>
        <authorList>
            <person name="Gilroy R."/>
            <person name="Ravi A."/>
            <person name="Getino M."/>
            <person name="Pursley I."/>
            <person name="Horton D.L."/>
            <person name="Alikhan N.F."/>
            <person name="Baker D."/>
            <person name="Gharbi K."/>
            <person name="Hall N."/>
            <person name="Watson M."/>
            <person name="Adriaenssens E.M."/>
            <person name="Foster-Nyarko E."/>
            <person name="Jarju S."/>
            <person name="Secka A."/>
            <person name="Antonio M."/>
            <person name="Oren A."/>
            <person name="Chaudhuri R.R."/>
            <person name="La Ragione R."/>
            <person name="Hildebrand F."/>
            <person name="Pallen M.J."/>
        </authorList>
    </citation>
    <scope>NUCLEOTIDE SEQUENCE</scope>
    <source>
        <strain evidence="5">Gambia11-129</strain>
    </source>
</reference>
<dbReference type="InterPro" id="IPR018060">
    <property type="entry name" value="HTH_AraC"/>
</dbReference>
<dbReference type="Gene3D" id="1.10.10.60">
    <property type="entry name" value="Homeodomain-like"/>
    <property type="match status" value="2"/>
</dbReference>
<evidence type="ECO:0000256" key="3">
    <source>
        <dbReference type="ARBA" id="ARBA00023163"/>
    </source>
</evidence>
<evidence type="ECO:0000313" key="6">
    <source>
        <dbReference type="Proteomes" id="UP000823936"/>
    </source>
</evidence>
<gene>
    <name evidence="5" type="ORF">IAB12_06205</name>
</gene>
<evidence type="ECO:0000259" key="4">
    <source>
        <dbReference type="PROSITE" id="PS01124"/>
    </source>
</evidence>
<dbReference type="EMBL" id="DXHU01000023">
    <property type="protein sequence ID" value="HIV99349.1"/>
    <property type="molecule type" value="Genomic_DNA"/>
</dbReference>